<sequence length="165" mass="18983">MNKNVNVFSGIDISSRLLVTTNAENRQMSVTAADDGQRYARRDMKISGDFVDLDRSVYAAGVATFGRRPFCVRRMMMQKFDEGTITDKSRSVDVLQFSNIFSLIIRLNERRKSRISIHYQSLTTYKVWCDDTNTIRKEFDRVRADGNISFIDSALSAVKYLHFQA</sequence>
<dbReference type="AlphaFoldDB" id="A0A915IYM3"/>
<organism evidence="1 2">
    <name type="scientific">Romanomermis culicivorax</name>
    <name type="common">Nematode worm</name>
    <dbReference type="NCBI Taxonomy" id="13658"/>
    <lineage>
        <taxon>Eukaryota</taxon>
        <taxon>Metazoa</taxon>
        <taxon>Ecdysozoa</taxon>
        <taxon>Nematoda</taxon>
        <taxon>Enoplea</taxon>
        <taxon>Dorylaimia</taxon>
        <taxon>Mermithida</taxon>
        <taxon>Mermithoidea</taxon>
        <taxon>Mermithidae</taxon>
        <taxon>Romanomermis</taxon>
    </lineage>
</organism>
<dbReference type="Proteomes" id="UP000887565">
    <property type="component" value="Unplaced"/>
</dbReference>
<protein>
    <submittedName>
        <fullName evidence="2">Uncharacterized protein</fullName>
    </submittedName>
</protein>
<name>A0A915IYM3_ROMCU</name>
<reference evidence="2" key="1">
    <citation type="submission" date="2022-11" db="UniProtKB">
        <authorList>
            <consortium name="WormBaseParasite"/>
        </authorList>
    </citation>
    <scope>IDENTIFICATION</scope>
</reference>
<keyword evidence="1" id="KW-1185">Reference proteome</keyword>
<proteinExistence type="predicted"/>
<evidence type="ECO:0000313" key="1">
    <source>
        <dbReference type="Proteomes" id="UP000887565"/>
    </source>
</evidence>
<evidence type="ECO:0000313" key="2">
    <source>
        <dbReference type="WBParaSite" id="nRc.2.0.1.t19311-RA"/>
    </source>
</evidence>
<accession>A0A915IYM3</accession>
<dbReference type="WBParaSite" id="nRc.2.0.1.t19311-RA">
    <property type="protein sequence ID" value="nRc.2.0.1.t19311-RA"/>
    <property type="gene ID" value="nRc.2.0.1.g19311"/>
</dbReference>